<dbReference type="InterPro" id="IPR012349">
    <property type="entry name" value="Split_barrel_FMN-bd"/>
</dbReference>
<sequence>MSMLDATMRSILRSPLHGMVSKKMLIVTVTGRKSGRVYANPVGYVESGGDLLIGTAAKWRRNLVPGEPVPITWRGRDTVADWEVITDEEEIAEPYRVVIAGNPSHRKRSGVSLDADGNVDRDQLRGALARGAAVVRLRPVPTA</sequence>
<evidence type="ECO:0000313" key="1">
    <source>
        <dbReference type="EMBL" id="MBS2549072.1"/>
    </source>
</evidence>
<gene>
    <name evidence="1" type="ORF">KGQ19_19585</name>
</gene>
<organism evidence="1 2">
    <name type="scientific">Catenulispora pinistramenti</name>
    <dbReference type="NCBI Taxonomy" id="2705254"/>
    <lineage>
        <taxon>Bacteria</taxon>
        <taxon>Bacillati</taxon>
        <taxon>Actinomycetota</taxon>
        <taxon>Actinomycetes</taxon>
        <taxon>Catenulisporales</taxon>
        <taxon>Catenulisporaceae</taxon>
        <taxon>Catenulispora</taxon>
    </lineage>
</organism>
<evidence type="ECO:0000313" key="2">
    <source>
        <dbReference type="Proteomes" id="UP000730482"/>
    </source>
</evidence>
<keyword evidence="2" id="KW-1185">Reference proteome</keyword>
<comment type="caution">
    <text evidence="1">The sequence shown here is derived from an EMBL/GenBank/DDBJ whole genome shotgun (WGS) entry which is preliminary data.</text>
</comment>
<proteinExistence type="predicted"/>
<dbReference type="EMBL" id="JAAFYZ010000063">
    <property type="protein sequence ID" value="MBS2549072.1"/>
    <property type="molecule type" value="Genomic_DNA"/>
</dbReference>
<accession>A0ABS5KSP5</accession>
<name>A0ABS5KSP5_9ACTN</name>
<dbReference type="Proteomes" id="UP000730482">
    <property type="component" value="Unassembled WGS sequence"/>
</dbReference>
<protein>
    <submittedName>
        <fullName evidence="1">Nitroreductase family deazaflavin-dependent oxidoreductase</fullName>
    </submittedName>
</protein>
<dbReference type="RefSeq" id="WP_212010649.1">
    <property type="nucleotide sequence ID" value="NZ_JAAFYZ010000063.1"/>
</dbReference>
<dbReference type="Gene3D" id="2.30.110.10">
    <property type="entry name" value="Electron Transport, Fmn-binding Protein, Chain A"/>
    <property type="match status" value="1"/>
</dbReference>
<reference evidence="1 2" key="1">
    <citation type="submission" date="2020-02" db="EMBL/GenBank/DDBJ databases">
        <title>Acidophilic actinobacteria isolated from forest soil.</title>
        <authorList>
            <person name="Golinska P."/>
        </authorList>
    </citation>
    <scope>NUCLEOTIDE SEQUENCE [LARGE SCALE GENOMIC DNA]</scope>
    <source>
        <strain evidence="1 2">NL8</strain>
    </source>
</reference>